<dbReference type="GO" id="GO:0005975">
    <property type="term" value="P:carbohydrate metabolic process"/>
    <property type="evidence" value="ECO:0007669"/>
    <property type="project" value="InterPro"/>
</dbReference>
<feature type="region of interest" description="Disordered" evidence="1">
    <location>
        <begin position="1"/>
        <end position="26"/>
    </location>
</feature>
<dbReference type="InterPro" id="IPR032856">
    <property type="entry name" value="GDE_N_bis"/>
</dbReference>
<evidence type="ECO:0000259" key="3">
    <source>
        <dbReference type="Pfam" id="PF22422"/>
    </source>
</evidence>
<feature type="domain" description="Putative glycogen debranching enzyme N-terminal" evidence="2">
    <location>
        <begin position="39"/>
        <end position="232"/>
    </location>
</feature>
<dbReference type="EMBL" id="VCMV01000071">
    <property type="protein sequence ID" value="KAB0264442.1"/>
    <property type="molecule type" value="Genomic_DNA"/>
</dbReference>
<evidence type="ECO:0000259" key="2">
    <source>
        <dbReference type="Pfam" id="PF14742"/>
    </source>
</evidence>
<dbReference type="Pfam" id="PF22422">
    <property type="entry name" value="MGH1-like_GH"/>
    <property type="match status" value="1"/>
</dbReference>
<feature type="domain" description="Mannosylglycerate hydrolase MGH1-like glycoside hydrolase" evidence="3">
    <location>
        <begin position="322"/>
        <end position="635"/>
    </location>
</feature>
<evidence type="ECO:0000256" key="1">
    <source>
        <dbReference type="SAM" id="MobiDB-lite"/>
    </source>
</evidence>
<dbReference type="RefSeq" id="WP_150949167.1">
    <property type="nucleotide sequence ID" value="NZ_VCMV01000071.1"/>
</dbReference>
<gene>
    <name evidence="4" type="ORF">FEZ63_22675</name>
</gene>
<dbReference type="InterPro" id="IPR012341">
    <property type="entry name" value="6hp_glycosidase-like_sf"/>
</dbReference>
<dbReference type="InterPro" id="IPR008928">
    <property type="entry name" value="6-hairpin_glycosidase_sf"/>
</dbReference>
<reference evidence="4 5" key="1">
    <citation type="journal article" date="2019" name="Microorganisms">
        <title>Genome Insights into the Novel Species Microvirga brassicacearum, a Rapeseed Endophyte with Biotechnological Potential.</title>
        <authorList>
            <person name="Jimenez-Gomez A."/>
            <person name="Saati-Santamaria Z."/>
            <person name="Igual J.M."/>
            <person name="Rivas R."/>
            <person name="Mateos P.F."/>
            <person name="Garcia-Fraile P."/>
        </authorList>
    </citation>
    <scope>NUCLEOTIDE SEQUENCE [LARGE SCALE GENOMIC DNA]</scope>
    <source>
        <strain evidence="4 5">CDVBN77</strain>
    </source>
</reference>
<dbReference type="OrthoDB" id="9759959at2"/>
<feature type="compositionally biased region" description="Basic and acidic residues" evidence="1">
    <location>
        <begin position="11"/>
        <end position="25"/>
    </location>
</feature>
<dbReference type="Gene3D" id="1.50.10.10">
    <property type="match status" value="1"/>
</dbReference>
<dbReference type="Pfam" id="PF14742">
    <property type="entry name" value="GDE_N_bis"/>
    <property type="match status" value="1"/>
</dbReference>
<protein>
    <submittedName>
        <fullName evidence="4">Amylo-alpha-1,6-glucosidase</fullName>
    </submittedName>
</protein>
<dbReference type="Proteomes" id="UP000325684">
    <property type="component" value="Unassembled WGS sequence"/>
</dbReference>
<dbReference type="SUPFAM" id="SSF48208">
    <property type="entry name" value="Six-hairpin glycosidases"/>
    <property type="match status" value="1"/>
</dbReference>
<dbReference type="InterPro" id="IPR054491">
    <property type="entry name" value="MGH1-like_GH"/>
</dbReference>
<keyword evidence="5" id="KW-1185">Reference proteome</keyword>
<name>A0A5N3P407_9HYPH</name>
<evidence type="ECO:0000313" key="5">
    <source>
        <dbReference type="Proteomes" id="UP000325684"/>
    </source>
</evidence>
<proteinExistence type="predicted"/>
<comment type="caution">
    <text evidence="4">The sequence shown here is derived from an EMBL/GenBank/DDBJ whole genome shotgun (WGS) entry which is preliminary data.</text>
</comment>
<accession>A0A5N3P407</accession>
<evidence type="ECO:0000313" key="4">
    <source>
        <dbReference type="EMBL" id="KAB0264442.1"/>
    </source>
</evidence>
<organism evidence="4 5">
    <name type="scientific">Microvirga brassicacearum</name>
    <dbReference type="NCBI Taxonomy" id="2580413"/>
    <lineage>
        <taxon>Bacteria</taxon>
        <taxon>Pseudomonadati</taxon>
        <taxon>Pseudomonadota</taxon>
        <taxon>Alphaproteobacteria</taxon>
        <taxon>Hyphomicrobiales</taxon>
        <taxon>Methylobacteriaceae</taxon>
        <taxon>Microvirga</taxon>
    </lineage>
</organism>
<dbReference type="AlphaFoldDB" id="A0A5N3P407"/>
<sequence length="737" mass="82731">MSERVVSPASDHNENPPEQRSEHSIETQTSLVERALRTLKVGDAFAVLDIQGDCGSVPDSPEGLFFEDTRYLSRFELRLDGKRPLLLGSVIQDDNAALTVDLTNPDILSGEKTMLPRDMIALNRTKFLWQGALYERIGLRNYDAHRRVFRLDCFFDADFRDLFEVRGMQRPHRGRRTVAVLPPDCVTFRYEGLDGVMRQMTMRFEPWPTRLASDRVTYEIGLEPDERRSIVITVACEEQEPGGTSRSEVPNFLKAFRDARRALRAVTSKVANIETSNDLFNEVVSRSSSDMYMLVTPTENGLYPYAGIPWYSTVFGRDGIITAMMLLWADPSIAKGVLRYLAKMQATDIDPAADAQPGKILHERRLGEMAQLGEVPFRRYYGSVDATPLFIMLAGQYYECTGDGETIEAIWPNIEAALRWCDEYGDRDGDGFVEYHRETEKGLANQGWKDSHDSVFHADGSGAEGPIALCEVQAYVFAAKRAAARLAIVRDRPDLAAKYISEANDLQSRFEAAFWCEEIDTYALALDGSKRPCRVRTSNAGHTLFAGIAAPERARRVAATLMGPDSFSGWGIRTLARGEPRYNPMSYHNGSVWPHDNGMIALGMARYGLKAQAARIFKAMFEVATYQELRRLPELFCGFTRRRHRGPTAYPVACSPQAWAAATPFMLLGANLGLQLDCAGNAVRFNDPILPDFLDEIVIRGLRLDTSRFVLRLHRYGRDVALNVLEHSGDARVLLCK</sequence>